<evidence type="ECO:0000259" key="11">
    <source>
        <dbReference type="Pfam" id="PF16192"/>
    </source>
</evidence>
<feature type="transmembrane region" description="Helical" evidence="9">
    <location>
        <begin position="82"/>
        <end position="101"/>
    </location>
</feature>
<dbReference type="EMBL" id="HBEK01024457">
    <property type="protein sequence ID" value="CAD8403396.1"/>
    <property type="molecule type" value="Transcribed_RNA"/>
</dbReference>
<name>A0A7S0BTU8_9RHOD</name>
<feature type="transmembrane region" description="Helical" evidence="9">
    <location>
        <begin position="368"/>
        <end position="391"/>
    </location>
</feature>
<evidence type="ECO:0000256" key="6">
    <source>
        <dbReference type="ARBA" id="ARBA00022692"/>
    </source>
</evidence>
<dbReference type="InterPro" id="IPR003342">
    <property type="entry name" value="ArnT-like_N"/>
</dbReference>
<feature type="domain" description="ArnT-like N-terminal" evidence="10">
    <location>
        <begin position="4"/>
        <end position="146"/>
    </location>
</feature>
<keyword evidence="7 9" id="KW-1133">Transmembrane helix</keyword>
<sequence>MYLAAASHLVDWTVPSNLTRVGQDIPAGSGFAEVRAINAILGGISSMMVSVICLEGGITSWPALVGGMMSGLDILSTIQSRVMMPDTFMVLLEQIAFFFAMKSWNAAKRKSRATPFLWMVLAGVASGSAVATKWTSYAVVVIISSISFFGIPPFLTHGGMAWPTVLSFYAAAASTYYFLFDLYLSWCNRSGEHDNFTSTPFRASLIGSGAAAHTEPMDPWMKVYEYNKLMWMYSRGIRGDTKSEPSWIDWILNQRTTIYVVEKHEATSRRVTTIVNPAVSLTISASLLTFTLALFLYVRYLRRKGSNYQALRKTLQSGSVYVFAWIGSMLPTLAVFRCGPIYQYLPALFFATLLTAQNLELLTPKLKVAVSIFVILAIAAAFAVWSPWVYFTEISQTHHSRLLAMEGWMQ</sequence>
<feature type="domain" description="Protein O-mannosyl-transferase C-terminal four TM" evidence="11">
    <location>
        <begin position="220"/>
        <end position="408"/>
    </location>
</feature>
<feature type="transmembrane region" description="Helical" evidence="9">
    <location>
        <begin position="342"/>
        <end position="361"/>
    </location>
</feature>
<dbReference type="InterPro" id="IPR027005">
    <property type="entry name" value="PMT-like"/>
</dbReference>
<comment type="subcellular location">
    <subcellularLocation>
        <location evidence="1">Endomembrane system</location>
        <topology evidence="1">Multi-pass membrane protein</topology>
    </subcellularLocation>
</comment>
<keyword evidence="6 9" id="KW-0812">Transmembrane</keyword>
<feature type="transmembrane region" description="Helical" evidence="9">
    <location>
        <begin position="137"/>
        <end position="155"/>
    </location>
</feature>
<comment type="pathway">
    <text evidence="2">Protein modification; protein glycosylation.</text>
</comment>
<comment type="similarity">
    <text evidence="3">Belongs to the glycosyltransferase 39 family.</text>
</comment>
<feature type="transmembrane region" description="Helical" evidence="9">
    <location>
        <begin position="113"/>
        <end position="131"/>
    </location>
</feature>
<keyword evidence="5" id="KW-0808">Transferase</keyword>
<reference evidence="12" key="1">
    <citation type="submission" date="2021-01" db="EMBL/GenBank/DDBJ databases">
        <authorList>
            <person name="Corre E."/>
            <person name="Pelletier E."/>
            <person name="Niang G."/>
            <person name="Scheremetjew M."/>
            <person name="Finn R."/>
            <person name="Kale V."/>
            <person name="Holt S."/>
            <person name="Cochrane G."/>
            <person name="Meng A."/>
            <person name="Brown T."/>
            <person name="Cohen L."/>
        </authorList>
    </citation>
    <scope>NUCLEOTIDE SEQUENCE</scope>
    <source>
        <strain evidence="12">UTEX LB 2760</strain>
    </source>
</reference>
<gene>
    <name evidence="12" type="ORF">RMAR0315_LOCUS13405</name>
</gene>
<evidence type="ECO:0000256" key="5">
    <source>
        <dbReference type="ARBA" id="ARBA00022679"/>
    </source>
</evidence>
<evidence type="ECO:0000256" key="4">
    <source>
        <dbReference type="ARBA" id="ARBA00022676"/>
    </source>
</evidence>
<dbReference type="PANTHER" id="PTHR10050">
    <property type="entry name" value="DOLICHYL-PHOSPHATE-MANNOSE--PROTEIN MANNOSYLTRANSFERASE"/>
    <property type="match status" value="1"/>
</dbReference>
<dbReference type="UniPathway" id="UPA00378"/>
<feature type="transmembrane region" description="Helical" evidence="9">
    <location>
        <begin position="318"/>
        <end position="336"/>
    </location>
</feature>
<evidence type="ECO:0000256" key="3">
    <source>
        <dbReference type="ARBA" id="ARBA00007222"/>
    </source>
</evidence>
<evidence type="ECO:0000256" key="7">
    <source>
        <dbReference type="ARBA" id="ARBA00022989"/>
    </source>
</evidence>
<dbReference type="GO" id="GO:0000030">
    <property type="term" value="F:mannosyltransferase activity"/>
    <property type="evidence" value="ECO:0007669"/>
    <property type="project" value="InterPro"/>
</dbReference>
<evidence type="ECO:0000256" key="8">
    <source>
        <dbReference type="ARBA" id="ARBA00023136"/>
    </source>
</evidence>
<feature type="transmembrane region" description="Helical" evidence="9">
    <location>
        <begin position="162"/>
        <end position="180"/>
    </location>
</feature>
<keyword evidence="8 9" id="KW-0472">Membrane</keyword>
<feature type="transmembrane region" description="Helical" evidence="9">
    <location>
        <begin position="39"/>
        <end position="62"/>
    </location>
</feature>
<dbReference type="InterPro" id="IPR032421">
    <property type="entry name" value="PMT_4TMC"/>
</dbReference>
<dbReference type="GO" id="GO:0012505">
    <property type="term" value="C:endomembrane system"/>
    <property type="evidence" value="ECO:0007669"/>
    <property type="project" value="UniProtKB-SubCell"/>
</dbReference>
<evidence type="ECO:0000259" key="10">
    <source>
        <dbReference type="Pfam" id="PF02366"/>
    </source>
</evidence>
<evidence type="ECO:0000256" key="2">
    <source>
        <dbReference type="ARBA" id="ARBA00004922"/>
    </source>
</evidence>
<feature type="transmembrane region" description="Helical" evidence="9">
    <location>
        <begin position="278"/>
        <end position="298"/>
    </location>
</feature>
<dbReference type="Pfam" id="PF02366">
    <property type="entry name" value="PMT"/>
    <property type="match status" value="1"/>
</dbReference>
<dbReference type="GO" id="GO:0016020">
    <property type="term" value="C:membrane"/>
    <property type="evidence" value="ECO:0007669"/>
    <property type="project" value="InterPro"/>
</dbReference>
<evidence type="ECO:0000313" key="12">
    <source>
        <dbReference type="EMBL" id="CAD8403396.1"/>
    </source>
</evidence>
<accession>A0A7S0BTU8</accession>
<proteinExistence type="inferred from homology"/>
<organism evidence="12">
    <name type="scientific">Rhodosorus marinus</name>
    <dbReference type="NCBI Taxonomy" id="101924"/>
    <lineage>
        <taxon>Eukaryota</taxon>
        <taxon>Rhodophyta</taxon>
        <taxon>Stylonematophyceae</taxon>
        <taxon>Stylonematales</taxon>
        <taxon>Stylonemataceae</taxon>
        <taxon>Rhodosorus</taxon>
    </lineage>
</organism>
<keyword evidence="4" id="KW-0328">Glycosyltransferase</keyword>
<dbReference type="Pfam" id="PF16192">
    <property type="entry name" value="PMT_4TMC"/>
    <property type="match status" value="1"/>
</dbReference>
<protein>
    <recommendedName>
        <fullName evidence="13">Dolichyl-phosphate-mannose--protein mannosyltransferase</fullName>
    </recommendedName>
</protein>
<evidence type="ECO:0008006" key="13">
    <source>
        <dbReference type="Google" id="ProtNLM"/>
    </source>
</evidence>
<evidence type="ECO:0000256" key="9">
    <source>
        <dbReference type="SAM" id="Phobius"/>
    </source>
</evidence>
<evidence type="ECO:0000256" key="1">
    <source>
        <dbReference type="ARBA" id="ARBA00004127"/>
    </source>
</evidence>
<dbReference type="GO" id="GO:0006493">
    <property type="term" value="P:protein O-linked glycosylation"/>
    <property type="evidence" value="ECO:0007669"/>
    <property type="project" value="InterPro"/>
</dbReference>
<dbReference type="PANTHER" id="PTHR10050:SF53">
    <property type="entry name" value="CHROMOSOME UNDETERMINED SCAFFOLD_67, WHOLE GENOME SHOTGUN SEQUENCE"/>
    <property type="match status" value="1"/>
</dbReference>
<dbReference type="AlphaFoldDB" id="A0A7S0BTU8"/>